<organism evidence="1 2">
    <name type="scientific">Ideonella azotifigens</name>
    <dbReference type="NCBI Taxonomy" id="513160"/>
    <lineage>
        <taxon>Bacteria</taxon>
        <taxon>Pseudomonadati</taxon>
        <taxon>Pseudomonadota</taxon>
        <taxon>Betaproteobacteria</taxon>
        <taxon>Burkholderiales</taxon>
        <taxon>Sphaerotilaceae</taxon>
        <taxon>Ideonella</taxon>
    </lineage>
</organism>
<protein>
    <recommendedName>
        <fullName evidence="3">DUF4279 domain-containing protein</fullName>
    </recommendedName>
</protein>
<proteinExistence type="predicted"/>
<evidence type="ECO:0000313" key="2">
    <source>
        <dbReference type="Proteomes" id="UP001500279"/>
    </source>
</evidence>
<gene>
    <name evidence="1" type="ORF">GCM10009107_42700</name>
</gene>
<name>A0ABN1KAJ9_9BURK</name>
<sequence>MSCVLRIASDKLDLILGGISLKPYRLQGGTAHFQVSECDFDNLPGQVRDAVAFLSLRRHEIAALMAASTASGVLDFAVEGAGSEVRFAALPAVLVREAGALGLALELSQYPKE</sequence>
<accession>A0ABN1KAJ9</accession>
<dbReference type="EMBL" id="BAAAEW010000026">
    <property type="protein sequence ID" value="GAA0760308.1"/>
    <property type="molecule type" value="Genomic_DNA"/>
</dbReference>
<evidence type="ECO:0008006" key="3">
    <source>
        <dbReference type="Google" id="ProtNLM"/>
    </source>
</evidence>
<dbReference type="RefSeq" id="WP_141287604.1">
    <property type="nucleotide sequence ID" value="NZ_BAAAEW010000026.1"/>
</dbReference>
<reference evidence="1 2" key="1">
    <citation type="journal article" date="2019" name="Int. J. Syst. Evol. Microbiol.">
        <title>The Global Catalogue of Microorganisms (GCM) 10K type strain sequencing project: providing services to taxonomists for standard genome sequencing and annotation.</title>
        <authorList>
            <consortium name="The Broad Institute Genomics Platform"/>
            <consortium name="The Broad Institute Genome Sequencing Center for Infectious Disease"/>
            <person name="Wu L."/>
            <person name="Ma J."/>
        </authorList>
    </citation>
    <scope>NUCLEOTIDE SEQUENCE [LARGE SCALE GENOMIC DNA]</scope>
    <source>
        <strain evidence="1 2">JCM 15503</strain>
    </source>
</reference>
<dbReference type="Proteomes" id="UP001500279">
    <property type="component" value="Unassembled WGS sequence"/>
</dbReference>
<keyword evidence="2" id="KW-1185">Reference proteome</keyword>
<comment type="caution">
    <text evidence="1">The sequence shown here is derived from an EMBL/GenBank/DDBJ whole genome shotgun (WGS) entry which is preliminary data.</text>
</comment>
<evidence type="ECO:0000313" key="1">
    <source>
        <dbReference type="EMBL" id="GAA0760308.1"/>
    </source>
</evidence>